<dbReference type="EMBL" id="CATNWA010000697">
    <property type="protein sequence ID" value="CAI9537805.1"/>
    <property type="molecule type" value="Genomic_DNA"/>
</dbReference>
<proteinExistence type="predicted"/>
<name>A0ABN9AUB4_9NEOB</name>
<gene>
    <name evidence="1" type="ORF">SPARVUS_LOCUS1283768</name>
</gene>
<evidence type="ECO:0000313" key="1">
    <source>
        <dbReference type="EMBL" id="CAI9537805.1"/>
    </source>
</evidence>
<comment type="caution">
    <text evidence="1">The sequence shown here is derived from an EMBL/GenBank/DDBJ whole genome shotgun (WGS) entry which is preliminary data.</text>
</comment>
<sequence>CEISDEWKDGTSLKNIFHTQDRNTASPPYEIVDVCKEWTSLKNISHTHDRKMASPLAGMWLLTCVRSLMCEKDWTSVKNISRTHDRNTASPRVGSLMCVKIGLL</sequence>
<dbReference type="Proteomes" id="UP001162483">
    <property type="component" value="Unassembled WGS sequence"/>
</dbReference>
<keyword evidence="2" id="KW-1185">Reference proteome</keyword>
<accession>A0ABN9AUB4</accession>
<feature type="non-terminal residue" evidence="1">
    <location>
        <position position="1"/>
    </location>
</feature>
<reference evidence="1" key="1">
    <citation type="submission" date="2023-05" db="EMBL/GenBank/DDBJ databases">
        <authorList>
            <person name="Stuckert A."/>
        </authorList>
    </citation>
    <scope>NUCLEOTIDE SEQUENCE</scope>
</reference>
<evidence type="ECO:0000313" key="2">
    <source>
        <dbReference type="Proteomes" id="UP001162483"/>
    </source>
</evidence>
<organism evidence="1 2">
    <name type="scientific">Staurois parvus</name>
    <dbReference type="NCBI Taxonomy" id="386267"/>
    <lineage>
        <taxon>Eukaryota</taxon>
        <taxon>Metazoa</taxon>
        <taxon>Chordata</taxon>
        <taxon>Craniata</taxon>
        <taxon>Vertebrata</taxon>
        <taxon>Euteleostomi</taxon>
        <taxon>Amphibia</taxon>
        <taxon>Batrachia</taxon>
        <taxon>Anura</taxon>
        <taxon>Neobatrachia</taxon>
        <taxon>Ranoidea</taxon>
        <taxon>Ranidae</taxon>
        <taxon>Staurois</taxon>
    </lineage>
</organism>
<protein>
    <submittedName>
        <fullName evidence="1">Uncharacterized protein</fullName>
    </submittedName>
</protein>